<name>A0A915A4T6_PARUN</name>
<dbReference type="WBParaSite" id="PgE270_g002_t01">
    <property type="protein sequence ID" value="PgE270_g002_t01"/>
    <property type="gene ID" value="PgE270_g002"/>
</dbReference>
<dbReference type="AlphaFoldDB" id="A0A915A4T6"/>
<dbReference type="Proteomes" id="UP000887569">
    <property type="component" value="Unplaced"/>
</dbReference>
<protein>
    <submittedName>
        <fullName evidence="3">Uncharacterized protein</fullName>
    </submittedName>
</protein>
<feature type="compositionally biased region" description="Polar residues" evidence="1">
    <location>
        <begin position="57"/>
        <end position="71"/>
    </location>
</feature>
<evidence type="ECO:0000256" key="1">
    <source>
        <dbReference type="SAM" id="MobiDB-lite"/>
    </source>
</evidence>
<accession>A0A915A4T6</accession>
<proteinExistence type="predicted"/>
<organism evidence="2 3">
    <name type="scientific">Parascaris univalens</name>
    <name type="common">Nematode worm</name>
    <dbReference type="NCBI Taxonomy" id="6257"/>
    <lineage>
        <taxon>Eukaryota</taxon>
        <taxon>Metazoa</taxon>
        <taxon>Ecdysozoa</taxon>
        <taxon>Nematoda</taxon>
        <taxon>Chromadorea</taxon>
        <taxon>Rhabditida</taxon>
        <taxon>Spirurina</taxon>
        <taxon>Ascaridomorpha</taxon>
        <taxon>Ascaridoidea</taxon>
        <taxon>Ascarididae</taxon>
        <taxon>Parascaris</taxon>
    </lineage>
</organism>
<keyword evidence="2" id="KW-1185">Reference proteome</keyword>
<reference evidence="3" key="1">
    <citation type="submission" date="2022-11" db="UniProtKB">
        <authorList>
            <consortium name="WormBaseParasite"/>
        </authorList>
    </citation>
    <scope>IDENTIFICATION</scope>
</reference>
<evidence type="ECO:0000313" key="3">
    <source>
        <dbReference type="WBParaSite" id="PgE270_g002_t01"/>
    </source>
</evidence>
<feature type="region of interest" description="Disordered" evidence="1">
    <location>
        <begin position="57"/>
        <end position="85"/>
    </location>
</feature>
<evidence type="ECO:0000313" key="2">
    <source>
        <dbReference type="Proteomes" id="UP000887569"/>
    </source>
</evidence>
<sequence>MASPNATLTSGQNEGTISSMLDQSWATNASDSLHRISFSGPVAATAFSNEQFSQQSVSSSLGTPTCSSFRTHFNRPRERDRSLDPYMEVITRSRSHHSSSGTAGKLRFSASRVTSRFFGANHQYCTSNLPSAPRTHSACPDHYIHSKV</sequence>